<dbReference type="PANTHER" id="PTHR47053:SF3">
    <property type="entry name" value="GAMMA-D-GLUTAMYL-L-LYSINE DIPEPTIDYL-PEPTIDASE"/>
    <property type="match status" value="1"/>
</dbReference>
<name>A0A370IAQ4_9NOCA</name>
<dbReference type="GO" id="GO:0009253">
    <property type="term" value="P:peptidoglycan catabolic process"/>
    <property type="evidence" value="ECO:0007669"/>
    <property type="project" value="InterPro"/>
</dbReference>
<reference evidence="6 7" key="1">
    <citation type="submission" date="2018-07" db="EMBL/GenBank/DDBJ databases">
        <title>Genomic Encyclopedia of Type Strains, Phase IV (KMG-IV): sequencing the most valuable type-strain genomes for metagenomic binning, comparative biology and taxonomic classification.</title>
        <authorList>
            <person name="Goeker M."/>
        </authorList>
    </citation>
    <scope>NUCLEOTIDE SEQUENCE [LARGE SCALE GENOMIC DNA]</scope>
    <source>
        <strain evidence="6 7">DSM 44290</strain>
    </source>
</reference>
<keyword evidence="2" id="KW-0645">Protease</keyword>
<keyword evidence="7" id="KW-1185">Reference proteome</keyword>
<evidence type="ECO:0000256" key="2">
    <source>
        <dbReference type="ARBA" id="ARBA00022670"/>
    </source>
</evidence>
<dbReference type="PANTHER" id="PTHR47053">
    <property type="entry name" value="MUREIN DD-ENDOPEPTIDASE MEPH-RELATED"/>
    <property type="match status" value="1"/>
</dbReference>
<dbReference type="Pfam" id="PF01510">
    <property type="entry name" value="Amidase_2"/>
    <property type="match status" value="1"/>
</dbReference>
<dbReference type="SUPFAM" id="SSF54001">
    <property type="entry name" value="Cysteine proteinases"/>
    <property type="match status" value="1"/>
</dbReference>
<dbReference type="Gene3D" id="3.90.1720.10">
    <property type="entry name" value="endopeptidase domain like (from Nostoc punctiforme)"/>
    <property type="match status" value="1"/>
</dbReference>
<gene>
    <name evidence="6" type="ORF">DFR76_102219</name>
</gene>
<dbReference type="Gene3D" id="2.30.30.40">
    <property type="entry name" value="SH3 Domains"/>
    <property type="match status" value="1"/>
</dbReference>
<proteinExistence type="inferred from homology"/>
<comment type="caution">
    <text evidence="6">The sequence shown here is derived from an EMBL/GenBank/DDBJ whole genome shotgun (WGS) entry which is preliminary data.</text>
</comment>
<evidence type="ECO:0000313" key="7">
    <source>
        <dbReference type="Proteomes" id="UP000254869"/>
    </source>
</evidence>
<dbReference type="InterPro" id="IPR002502">
    <property type="entry name" value="Amidase_domain"/>
</dbReference>
<evidence type="ECO:0000259" key="5">
    <source>
        <dbReference type="PROSITE" id="PS51935"/>
    </source>
</evidence>
<dbReference type="GO" id="GO:0008234">
    <property type="term" value="F:cysteine-type peptidase activity"/>
    <property type="evidence" value="ECO:0007669"/>
    <property type="project" value="UniProtKB-KW"/>
</dbReference>
<dbReference type="SMART" id="SM00701">
    <property type="entry name" value="PGRP"/>
    <property type="match status" value="1"/>
</dbReference>
<dbReference type="GO" id="GO:0008745">
    <property type="term" value="F:N-acetylmuramoyl-L-alanine amidase activity"/>
    <property type="evidence" value="ECO:0007669"/>
    <property type="project" value="InterPro"/>
</dbReference>
<dbReference type="AlphaFoldDB" id="A0A370IAQ4"/>
<dbReference type="GO" id="GO:0006508">
    <property type="term" value="P:proteolysis"/>
    <property type="evidence" value="ECO:0007669"/>
    <property type="project" value="UniProtKB-KW"/>
</dbReference>
<evidence type="ECO:0000256" key="1">
    <source>
        <dbReference type="ARBA" id="ARBA00007074"/>
    </source>
</evidence>
<dbReference type="InterPro" id="IPR038765">
    <property type="entry name" value="Papain-like_cys_pep_sf"/>
</dbReference>
<dbReference type="InterPro" id="IPR000064">
    <property type="entry name" value="NLP_P60_dom"/>
</dbReference>
<accession>A0A370IAQ4</accession>
<dbReference type="InterPro" id="IPR036505">
    <property type="entry name" value="Amidase/PGRP_sf"/>
</dbReference>
<evidence type="ECO:0000256" key="3">
    <source>
        <dbReference type="ARBA" id="ARBA00022801"/>
    </source>
</evidence>
<dbReference type="CDD" id="cd06583">
    <property type="entry name" value="PGRP"/>
    <property type="match status" value="1"/>
</dbReference>
<protein>
    <submittedName>
        <fullName evidence="6">N-acetylmuramoyl-L-alanine amidase</fullName>
    </submittedName>
</protein>
<dbReference type="Pfam" id="PF23795">
    <property type="entry name" value="SH3_YKFC_2nd"/>
    <property type="match status" value="1"/>
</dbReference>
<dbReference type="Proteomes" id="UP000254869">
    <property type="component" value="Unassembled WGS sequence"/>
</dbReference>
<dbReference type="SMART" id="SM00644">
    <property type="entry name" value="Ami_2"/>
    <property type="match status" value="1"/>
</dbReference>
<dbReference type="Pfam" id="PF00877">
    <property type="entry name" value="NLPC_P60"/>
    <property type="match status" value="1"/>
</dbReference>
<dbReference type="SUPFAM" id="SSF55846">
    <property type="entry name" value="N-acetylmuramoyl-L-alanine amidase-like"/>
    <property type="match status" value="1"/>
</dbReference>
<evidence type="ECO:0000313" key="6">
    <source>
        <dbReference type="EMBL" id="RDI67819.1"/>
    </source>
</evidence>
<dbReference type="GO" id="GO:0008270">
    <property type="term" value="F:zinc ion binding"/>
    <property type="evidence" value="ECO:0007669"/>
    <property type="project" value="InterPro"/>
</dbReference>
<dbReference type="RefSeq" id="WP_068007591.1">
    <property type="nucleotide sequence ID" value="NZ_QQBC01000002.1"/>
</dbReference>
<evidence type="ECO:0000256" key="4">
    <source>
        <dbReference type="ARBA" id="ARBA00022807"/>
    </source>
</evidence>
<keyword evidence="3" id="KW-0378">Hydrolase</keyword>
<feature type="domain" description="NlpC/P60" evidence="5">
    <location>
        <begin position="187"/>
        <end position="316"/>
    </location>
</feature>
<dbReference type="PROSITE" id="PS51935">
    <property type="entry name" value="NLPC_P60"/>
    <property type="match status" value="1"/>
</dbReference>
<keyword evidence="4" id="KW-0788">Thiol protease</keyword>
<comment type="similarity">
    <text evidence="1">Belongs to the peptidase C40 family.</text>
</comment>
<organism evidence="6 7">
    <name type="scientific">Nocardia pseudobrasiliensis</name>
    <dbReference type="NCBI Taxonomy" id="45979"/>
    <lineage>
        <taxon>Bacteria</taxon>
        <taxon>Bacillati</taxon>
        <taxon>Actinomycetota</taxon>
        <taxon>Actinomycetes</taxon>
        <taxon>Mycobacteriales</taxon>
        <taxon>Nocardiaceae</taxon>
        <taxon>Nocardia</taxon>
    </lineage>
</organism>
<dbReference type="InterPro" id="IPR006619">
    <property type="entry name" value="PGRP_domain_met/bac"/>
</dbReference>
<dbReference type="EMBL" id="QQBC01000002">
    <property type="protein sequence ID" value="RDI67819.1"/>
    <property type="molecule type" value="Genomic_DNA"/>
</dbReference>
<dbReference type="STRING" id="1210086.GCA_001613105_07296"/>
<dbReference type="InterPro" id="IPR057812">
    <property type="entry name" value="SH3_YKFC_2nd"/>
</dbReference>
<sequence length="540" mass="57783">MGSPEPPCAFVDVAAATVWTTPDSPRPVDAPALTNPVDIPRWLADMTLAEEQELTSDNLTQTQALYGDRVYVVGQQADWAEVLVPGQPTPKNPLGYPGWIPRAQLTTSPEFDELTNGPFALVRDIATAWLHDDPGLCDRHLEISAGTRLPVLGRTGQAISVATPRGGPKWLDARGVEIYAKATDIPQPAAADLVGFANMFLGRPYLWGGRAAFGFDCSGFTSTTYQVHGITLPRDAGPQATDGGGRAVAAEDLQAGDLLFYASDSRDPESIYHVAMAIGGGRMIEAFDSTAPVRVTELRFGQDYWGARRYLRAEAAPFRDPVETSFAWGFAAVTRKGWAADESLMTWTARDFAPVQLITVHHTFDFDGSGASDYRDVVRALYEFHASSEHGGRGWGDLGYHLLIDPNGVVYAGRETGDPAPIFRPGAVLRPGAEVVEAGHVYNANPGNIGICLIGNFDATEPTAAALIALRDVLGALCSGLGLDPLTQIRYTHPATGPVVDKPAISGHRDWSDIAGPTTCPGQNLYDLLPALRAAVGKPL</sequence>
<dbReference type="Gene3D" id="3.40.80.10">
    <property type="entry name" value="Peptidoglycan recognition protein-like"/>
    <property type="match status" value="1"/>
</dbReference>
<dbReference type="InterPro" id="IPR051202">
    <property type="entry name" value="Peptidase_C40"/>
</dbReference>